<evidence type="ECO:0000256" key="5">
    <source>
        <dbReference type="ARBA" id="ARBA00023125"/>
    </source>
</evidence>
<dbReference type="GO" id="GO:0003677">
    <property type="term" value="F:DNA binding"/>
    <property type="evidence" value="ECO:0007669"/>
    <property type="project" value="UniProtKB-KW"/>
</dbReference>
<evidence type="ECO:0000256" key="3">
    <source>
        <dbReference type="ARBA" id="ARBA00023015"/>
    </source>
</evidence>
<dbReference type="PIRSF" id="PIRSF000770">
    <property type="entry name" value="RNA_pol_sigma-SigE/K"/>
    <property type="match status" value="1"/>
</dbReference>
<reference evidence="9 10" key="1">
    <citation type="submission" date="2009-02" db="EMBL/GenBank/DDBJ databases">
        <title>Sequencing of the draft genome and assembly of Dethiobacter alkaliphilus AHT 1.</title>
        <authorList>
            <consortium name="US DOE Joint Genome Institute (JGI-PGF)"/>
            <person name="Lucas S."/>
            <person name="Copeland A."/>
            <person name="Lapidus A."/>
            <person name="Glavina del Rio T."/>
            <person name="Dalin E."/>
            <person name="Tice H."/>
            <person name="Bruce D."/>
            <person name="Goodwin L."/>
            <person name="Pitluck S."/>
            <person name="Larimer F."/>
            <person name="Land M.L."/>
            <person name="Hauser L."/>
            <person name="Muyzer G."/>
        </authorList>
    </citation>
    <scope>NUCLEOTIDE SEQUENCE [LARGE SCALE GENOMIC DNA]</scope>
    <source>
        <strain evidence="9 10">AHT 1</strain>
    </source>
</reference>
<dbReference type="InterPro" id="IPR050239">
    <property type="entry name" value="Sigma-70_RNA_pol_init_factors"/>
</dbReference>
<dbReference type="PRINTS" id="PR00046">
    <property type="entry name" value="SIGMA70FCT"/>
</dbReference>
<dbReference type="GO" id="GO:0006352">
    <property type="term" value="P:DNA-templated transcription initiation"/>
    <property type="evidence" value="ECO:0007669"/>
    <property type="project" value="InterPro"/>
</dbReference>
<accession>C0GGF0</accession>
<dbReference type="eggNOG" id="COG1191">
    <property type="taxonomic scope" value="Bacteria"/>
</dbReference>
<evidence type="ECO:0000256" key="4">
    <source>
        <dbReference type="ARBA" id="ARBA00023082"/>
    </source>
</evidence>
<dbReference type="InterPro" id="IPR007627">
    <property type="entry name" value="RNA_pol_sigma70_r2"/>
</dbReference>
<dbReference type="InterPro" id="IPR014322">
    <property type="entry name" value="RNA_pol_sigma-B/F/G"/>
</dbReference>
<keyword evidence="3 7" id="KW-0805">Transcription regulation</keyword>
<dbReference type="NCBIfam" id="TIGR02980">
    <property type="entry name" value="SigBFG"/>
    <property type="match status" value="1"/>
</dbReference>
<dbReference type="Pfam" id="PF04539">
    <property type="entry name" value="Sigma70_r3"/>
    <property type="match status" value="1"/>
</dbReference>
<dbReference type="SUPFAM" id="SSF88659">
    <property type="entry name" value="Sigma3 and sigma4 domains of RNA polymerase sigma factors"/>
    <property type="match status" value="2"/>
</dbReference>
<keyword evidence="6 7" id="KW-0804">Transcription</keyword>
<dbReference type="Gene3D" id="1.10.10.10">
    <property type="entry name" value="Winged helix-like DNA-binding domain superfamily/Winged helix DNA-binding domain"/>
    <property type="match status" value="2"/>
</dbReference>
<evidence type="ECO:0000256" key="6">
    <source>
        <dbReference type="ARBA" id="ARBA00023163"/>
    </source>
</evidence>
<dbReference type="InterPro" id="IPR013325">
    <property type="entry name" value="RNA_pol_sigma_r2"/>
</dbReference>
<dbReference type="PROSITE" id="PS00715">
    <property type="entry name" value="SIGMA70_1"/>
    <property type="match status" value="1"/>
</dbReference>
<comment type="caution">
    <text evidence="9">The sequence shown here is derived from an EMBL/GenBank/DDBJ whole genome shotgun (WGS) entry which is preliminary data.</text>
</comment>
<dbReference type="InterPro" id="IPR036388">
    <property type="entry name" value="WH-like_DNA-bd_sf"/>
</dbReference>
<dbReference type="Pfam" id="PF04542">
    <property type="entry name" value="Sigma70_r2"/>
    <property type="match status" value="1"/>
</dbReference>
<protein>
    <recommendedName>
        <fullName evidence="7">RNA polymerase sigma factor</fullName>
    </recommendedName>
</protein>
<dbReference type="PANTHER" id="PTHR30603:SF17">
    <property type="entry name" value="RNA POLYMERASE SIGMA-G FACTOR"/>
    <property type="match status" value="1"/>
</dbReference>
<dbReference type="NCBIfam" id="NF006071">
    <property type="entry name" value="PRK08215.1"/>
    <property type="match status" value="1"/>
</dbReference>
<dbReference type="InterPro" id="IPR001387">
    <property type="entry name" value="Cro/C1-type_HTH"/>
</dbReference>
<dbReference type="InterPro" id="IPR000943">
    <property type="entry name" value="RNA_pol_sigma70"/>
</dbReference>
<keyword evidence="4 7" id="KW-0731">Sigma factor</keyword>
<keyword evidence="2" id="KW-0749">Sporulation</keyword>
<dbReference type="NCBIfam" id="TIGR02937">
    <property type="entry name" value="sigma70-ECF"/>
    <property type="match status" value="1"/>
</dbReference>
<feature type="domain" description="HTH cro/C1-type" evidence="8">
    <location>
        <begin position="225"/>
        <end position="247"/>
    </location>
</feature>
<dbReference type="Pfam" id="PF04545">
    <property type="entry name" value="Sigma70_r4"/>
    <property type="match status" value="1"/>
</dbReference>
<dbReference type="SUPFAM" id="SSF88946">
    <property type="entry name" value="Sigma2 domain of RNA polymerase sigma factors"/>
    <property type="match status" value="1"/>
</dbReference>
<comment type="function">
    <text evidence="7">Sigma factors are initiation factors that promote the attachment of RNA polymerase to specific initiation sites and are then released.</text>
</comment>
<keyword evidence="10" id="KW-1185">Reference proteome</keyword>
<dbReference type="STRING" id="555088.DealDRAFT_1703"/>
<dbReference type="PROSITE" id="PS00716">
    <property type="entry name" value="SIGMA70_2"/>
    <property type="match status" value="1"/>
</dbReference>
<gene>
    <name evidence="9" type="ORF">DealDRAFT_1703</name>
</gene>
<evidence type="ECO:0000313" key="10">
    <source>
        <dbReference type="Proteomes" id="UP000006443"/>
    </source>
</evidence>
<comment type="similarity">
    <text evidence="1 7">Belongs to the sigma-70 factor family.</text>
</comment>
<organism evidence="9 10">
    <name type="scientific">Dethiobacter alkaliphilus AHT 1</name>
    <dbReference type="NCBI Taxonomy" id="555088"/>
    <lineage>
        <taxon>Bacteria</taxon>
        <taxon>Bacillati</taxon>
        <taxon>Bacillota</taxon>
        <taxon>Dethiobacteria</taxon>
        <taxon>Dethiobacterales</taxon>
        <taxon>Dethiobacteraceae</taxon>
        <taxon>Dethiobacter</taxon>
    </lineage>
</organism>
<dbReference type="RefSeq" id="WP_008516599.1">
    <property type="nucleotide sequence ID" value="NZ_ACJM01000007.1"/>
</dbReference>
<dbReference type="Proteomes" id="UP000006443">
    <property type="component" value="Unassembled WGS sequence"/>
</dbReference>
<name>C0GGF0_DETAL</name>
<dbReference type="Gene3D" id="1.20.120.1810">
    <property type="match status" value="1"/>
</dbReference>
<dbReference type="OrthoDB" id="9809557at2"/>
<evidence type="ECO:0000256" key="2">
    <source>
        <dbReference type="ARBA" id="ARBA00022969"/>
    </source>
</evidence>
<dbReference type="GO" id="GO:0016987">
    <property type="term" value="F:sigma factor activity"/>
    <property type="evidence" value="ECO:0007669"/>
    <property type="project" value="UniProtKB-KW"/>
</dbReference>
<evidence type="ECO:0000256" key="1">
    <source>
        <dbReference type="ARBA" id="ARBA00007788"/>
    </source>
</evidence>
<dbReference type="InterPro" id="IPR007630">
    <property type="entry name" value="RNA_pol_sigma70_r4"/>
</dbReference>
<dbReference type="InterPro" id="IPR007624">
    <property type="entry name" value="RNA_pol_sigma70_r3"/>
</dbReference>
<dbReference type="GO" id="GO:0030435">
    <property type="term" value="P:sporulation resulting in formation of a cellular spore"/>
    <property type="evidence" value="ECO:0007669"/>
    <property type="project" value="UniProtKB-KW"/>
</dbReference>
<dbReference type="AlphaFoldDB" id="C0GGF0"/>
<evidence type="ECO:0000259" key="8">
    <source>
        <dbReference type="PROSITE" id="PS50943"/>
    </source>
</evidence>
<dbReference type="InterPro" id="IPR014284">
    <property type="entry name" value="RNA_pol_sigma-70_dom"/>
</dbReference>
<keyword evidence="5 7" id="KW-0238">DNA-binding</keyword>
<sequence length="268" mass="30516">MQVRKVNISGVNTYKLPVLKSARMKELFKKMQSGDEHARQELINGNLRLVLSVLQRFKNRGENLDDLFQVGCIGLMKAVDNFSLDHNVHFSTYAVPMIIGEIKRYLRDNNAVRVSRSLKMLAHKAQQSREELTRKLLREPTLKEIAADLDITPEEVVFAYQAINDPLSLHDPVFQDTTDPVFVMDLVSDQSSSAEIWVEDITLRQAMEILSERERRILESRFFEGRTQTEIANEIGISQAQVSRIEKSALRQVRHHLAEEGGSKSAGA</sequence>
<dbReference type="InterPro" id="IPR013324">
    <property type="entry name" value="RNA_pol_sigma_r3/r4-like"/>
</dbReference>
<dbReference type="CDD" id="cd06171">
    <property type="entry name" value="Sigma70_r4"/>
    <property type="match status" value="1"/>
</dbReference>
<dbReference type="EMBL" id="ACJM01000007">
    <property type="protein sequence ID" value="EEG77580.1"/>
    <property type="molecule type" value="Genomic_DNA"/>
</dbReference>
<proteinExistence type="inferred from homology"/>
<evidence type="ECO:0000313" key="9">
    <source>
        <dbReference type="EMBL" id="EEG77580.1"/>
    </source>
</evidence>
<dbReference type="PANTHER" id="PTHR30603">
    <property type="entry name" value="RNA POLYMERASE SIGMA FACTOR RPO"/>
    <property type="match status" value="1"/>
</dbReference>
<evidence type="ECO:0000256" key="7">
    <source>
        <dbReference type="RuleBase" id="RU362124"/>
    </source>
</evidence>
<dbReference type="PROSITE" id="PS50943">
    <property type="entry name" value="HTH_CROC1"/>
    <property type="match status" value="1"/>
</dbReference>